<evidence type="ECO:0000313" key="3">
    <source>
        <dbReference type="EMBL" id="PUZ23390.1"/>
    </source>
</evidence>
<gene>
    <name evidence="3" type="ORF">DCC81_23710</name>
</gene>
<reference evidence="3 4" key="1">
    <citation type="submission" date="2018-04" db="EMBL/GenBank/DDBJ databases">
        <title>Chitinophaga fuyangensis sp. nov., isolated from soil in a chemical factory.</title>
        <authorList>
            <person name="Chen K."/>
        </authorList>
    </citation>
    <scope>NUCLEOTIDE SEQUENCE [LARGE SCALE GENOMIC DNA]</scope>
    <source>
        <strain evidence="3 4">LY-1</strain>
    </source>
</reference>
<dbReference type="RefSeq" id="WP_108689186.1">
    <property type="nucleotide sequence ID" value="NZ_QCYK01000003.1"/>
</dbReference>
<accession>A0A2T7BED2</accession>
<sequence length="459" mass="50982">MKKLLYAFGLGMASLSAQAQAPVKPFQAKDRVIFVGNSITEAGAYVSYVYLYYMTHFPGRPLVIMNGGVGGDRAAEIYRRLDYDIMAKHPNVLVLTFGMNDTGYFEFNQANADETARQRIAASAENYGKIEARLKAMPQVTKILMSSPPYDEISDLKGDVFKGKSKAMLKIAEFQEASAKKNNWGFVDLLRPLTAINERLLQENPASTGLGHDRIHPGNAGHLIMAAQFLKDQGLAGKPVADFSVDAAGKVAKAENCKISNVTHAAGKVSFDYLAESLPFPLDTVPRIFGNPQKQIDALQWIPFAEEFDKEMITVPGLEAGTYSLLMDGHKVGEWDAAAFAAGINLALQGETPEYKQAQSIMQLNIRRQELEARFRSYYWVQADFMDKRGLRLKDNAAALDSARAGTKTDVFLRFHEGTYETAIYPEMRAAWQHEIDTIIALVYKLNKPATHHIEIVKN</sequence>
<dbReference type="InterPro" id="IPR051532">
    <property type="entry name" value="Ester_Hydrolysis_Enzymes"/>
</dbReference>
<name>A0A2T7BED2_9BACT</name>
<organism evidence="3 4">
    <name type="scientific">Chitinophaga parva</name>
    <dbReference type="NCBI Taxonomy" id="2169414"/>
    <lineage>
        <taxon>Bacteria</taxon>
        <taxon>Pseudomonadati</taxon>
        <taxon>Bacteroidota</taxon>
        <taxon>Chitinophagia</taxon>
        <taxon>Chitinophagales</taxon>
        <taxon>Chitinophagaceae</taxon>
        <taxon>Chitinophaga</taxon>
    </lineage>
</organism>
<dbReference type="PANTHER" id="PTHR30383">
    <property type="entry name" value="THIOESTERASE 1/PROTEASE 1/LYSOPHOSPHOLIPASE L1"/>
    <property type="match status" value="1"/>
</dbReference>
<evidence type="ECO:0000256" key="1">
    <source>
        <dbReference type="SAM" id="SignalP"/>
    </source>
</evidence>
<dbReference type="PANTHER" id="PTHR30383:SF5">
    <property type="entry name" value="SGNH HYDROLASE-TYPE ESTERASE DOMAIN-CONTAINING PROTEIN"/>
    <property type="match status" value="1"/>
</dbReference>
<feature type="signal peptide" evidence="1">
    <location>
        <begin position="1"/>
        <end position="19"/>
    </location>
</feature>
<dbReference type="OrthoDB" id="9774205at2"/>
<dbReference type="Pfam" id="PF13472">
    <property type="entry name" value="Lipase_GDSL_2"/>
    <property type="match status" value="1"/>
</dbReference>
<proteinExistence type="predicted"/>
<keyword evidence="4" id="KW-1185">Reference proteome</keyword>
<comment type="caution">
    <text evidence="3">The sequence shown here is derived from an EMBL/GenBank/DDBJ whole genome shotgun (WGS) entry which is preliminary data.</text>
</comment>
<dbReference type="InterPro" id="IPR036514">
    <property type="entry name" value="SGNH_hydro_sf"/>
</dbReference>
<dbReference type="GO" id="GO:0004622">
    <property type="term" value="F:phosphatidylcholine lysophospholipase activity"/>
    <property type="evidence" value="ECO:0007669"/>
    <property type="project" value="TreeGrafter"/>
</dbReference>
<evidence type="ECO:0000313" key="4">
    <source>
        <dbReference type="Proteomes" id="UP000244450"/>
    </source>
</evidence>
<dbReference type="InterPro" id="IPR013830">
    <property type="entry name" value="SGNH_hydro"/>
</dbReference>
<feature type="domain" description="SGNH hydrolase-type esterase" evidence="2">
    <location>
        <begin position="34"/>
        <end position="222"/>
    </location>
</feature>
<dbReference type="Gene3D" id="3.40.50.1110">
    <property type="entry name" value="SGNH hydrolase"/>
    <property type="match status" value="1"/>
</dbReference>
<evidence type="ECO:0000259" key="2">
    <source>
        <dbReference type="Pfam" id="PF13472"/>
    </source>
</evidence>
<dbReference type="EMBL" id="QCYK01000003">
    <property type="protein sequence ID" value="PUZ23390.1"/>
    <property type="molecule type" value="Genomic_DNA"/>
</dbReference>
<dbReference type="SUPFAM" id="SSF52266">
    <property type="entry name" value="SGNH hydrolase"/>
    <property type="match status" value="1"/>
</dbReference>
<dbReference type="AlphaFoldDB" id="A0A2T7BED2"/>
<protein>
    <submittedName>
        <fullName evidence="3">GDSL family lipase</fullName>
    </submittedName>
</protein>
<dbReference type="Proteomes" id="UP000244450">
    <property type="component" value="Unassembled WGS sequence"/>
</dbReference>
<feature type="chain" id="PRO_5015730174" evidence="1">
    <location>
        <begin position="20"/>
        <end position="459"/>
    </location>
</feature>
<keyword evidence="1" id="KW-0732">Signal</keyword>
<dbReference type="CDD" id="cd01834">
    <property type="entry name" value="SGNH_hydrolase_like_2"/>
    <property type="match status" value="1"/>
</dbReference>